<protein>
    <recommendedName>
        <fullName evidence="2">beta-fructofuranosidase</fullName>
        <ecNumber evidence="2">3.2.1.26</ecNumber>
    </recommendedName>
</protein>
<dbReference type="EMBL" id="CP001964">
    <property type="protein sequence ID" value="ADG76052.1"/>
    <property type="molecule type" value="Genomic_DNA"/>
</dbReference>
<dbReference type="OrthoDB" id="9776657at2"/>
<name>D5ULU6_CELFN</name>
<keyword evidence="4" id="KW-0326">Glycosidase</keyword>
<dbReference type="GO" id="GO:0004564">
    <property type="term" value="F:beta-fructofuranosidase activity"/>
    <property type="evidence" value="ECO:0007669"/>
    <property type="project" value="UniProtKB-EC"/>
</dbReference>
<dbReference type="InterPro" id="IPR001362">
    <property type="entry name" value="Glyco_hydro_32"/>
</dbReference>
<evidence type="ECO:0000256" key="2">
    <source>
        <dbReference type="ARBA" id="ARBA00012758"/>
    </source>
</evidence>
<organism evidence="6 7">
    <name type="scientific">Cellulomonas flavigena (strain ATCC 482 / DSM 20109 / BCRC 11376 / JCM 18109 / NBRC 3775 / NCIMB 8073 / NRS 134)</name>
    <dbReference type="NCBI Taxonomy" id="446466"/>
    <lineage>
        <taxon>Bacteria</taxon>
        <taxon>Bacillati</taxon>
        <taxon>Actinomycetota</taxon>
        <taxon>Actinomycetes</taxon>
        <taxon>Micrococcales</taxon>
        <taxon>Cellulomonadaceae</taxon>
        <taxon>Cellulomonas</taxon>
    </lineage>
</organism>
<dbReference type="Gene3D" id="2.115.10.20">
    <property type="entry name" value="Glycosyl hydrolase domain, family 43"/>
    <property type="match status" value="1"/>
</dbReference>
<keyword evidence="3 6" id="KW-0378">Hydrolase</keyword>
<evidence type="ECO:0000256" key="3">
    <source>
        <dbReference type="ARBA" id="ARBA00022801"/>
    </source>
</evidence>
<accession>D5ULU6</accession>
<dbReference type="InterPro" id="IPR051214">
    <property type="entry name" value="GH32_Enzymes"/>
</dbReference>
<dbReference type="Proteomes" id="UP000000849">
    <property type="component" value="Chromosome"/>
</dbReference>
<feature type="domain" description="Glycosyl hydrolase family 32 N-terminal" evidence="5">
    <location>
        <begin position="11"/>
        <end position="314"/>
    </location>
</feature>
<dbReference type="AlphaFoldDB" id="D5ULU6"/>
<dbReference type="KEGG" id="cfl:Cfla_3170"/>
<dbReference type="PANTHER" id="PTHR43101:SF1">
    <property type="entry name" value="BETA-FRUCTOSIDASE"/>
    <property type="match status" value="1"/>
</dbReference>
<evidence type="ECO:0000256" key="1">
    <source>
        <dbReference type="ARBA" id="ARBA00009902"/>
    </source>
</evidence>
<dbReference type="Pfam" id="PF00251">
    <property type="entry name" value="Glyco_hydro_32N"/>
    <property type="match status" value="1"/>
</dbReference>
<dbReference type="CAZy" id="GH32">
    <property type="family name" value="Glycoside Hydrolase Family 32"/>
</dbReference>
<evidence type="ECO:0000313" key="7">
    <source>
        <dbReference type="Proteomes" id="UP000000849"/>
    </source>
</evidence>
<sequence>MTTDAHDPRLHVRAPAGWLNDPNGAGWWDGRWHVMYQWNPHAPVWGGIHWGHASSPDLLRWEHEPTALTPRPGTLDGGGAWSGVAVHDRGDVALVYSAVREEAVTGTAGVAVARRGRDGRWVQPDRLAAPHPDLPGLVEVRDPFLVTVGARRLGIQGAGTPDGGAVLVYDVADLDDWRLLGTLVTAGDVPAGLAAPGQVWECPQLVQVGGAWVLLVSWFERGEEPERRGVTAYTGRLDVAGDVPRFVVTGSTPFDHGPDVYAPQVVLAPDGRALVWGWCGEGRGSGAVGRPAAEVEAAGWAGVLSFPRELVVVDGRPVTRPAAELAGLRDRPLPVVRDDEGAVLATDEPAWWARGDDVEVALVDGDDAASVVVWQGRGPAEVLVDGSVLEAFRPARGGTTLRVYRRGAQRWRVRARGDLDVATLRLPPEV</sequence>
<keyword evidence="7" id="KW-1185">Reference proteome</keyword>
<gene>
    <name evidence="6" type="ordered locus">Cfla_3170</name>
</gene>
<dbReference type="RefSeq" id="WP_013118383.1">
    <property type="nucleotide sequence ID" value="NC_014151.1"/>
</dbReference>
<dbReference type="InterPro" id="IPR023296">
    <property type="entry name" value="Glyco_hydro_beta-prop_sf"/>
</dbReference>
<proteinExistence type="inferred from homology"/>
<dbReference type="PANTHER" id="PTHR43101">
    <property type="entry name" value="BETA-FRUCTOSIDASE"/>
    <property type="match status" value="1"/>
</dbReference>
<dbReference type="GO" id="GO:0005975">
    <property type="term" value="P:carbohydrate metabolic process"/>
    <property type="evidence" value="ECO:0007669"/>
    <property type="project" value="InterPro"/>
</dbReference>
<evidence type="ECO:0000259" key="5">
    <source>
        <dbReference type="Pfam" id="PF00251"/>
    </source>
</evidence>
<dbReference type="STRING" id="446466.Cfla_3170"/>
<evidence type="ECO:0000256" key="4">
    <source>
        <dbReference type="ARBA" id="ARBA00023295"/>
    </source>
</evidence>
<reference evidence="6 7" key="1">
    <citation type="journal article" date="2010" name="Stand. Genomic Sci.">
        <title>Complete genome sequence of Cellulomonas flavigena type strain (134).</title>
        <authorList>
            <person name="Abt B."/>
            <person name="Foster B."/>
            <person name="Lapidus A."/>
            <person name="Clum A."/>
            <person name="Sun H."/>
            <person name="Pukall R."/>
            <person name="Lucas S."/>
            <person name="Glavina Del Rio T."/>
            <person name="Nolan M."/>
            <person name="Tice H."/>
            <person name="Cheng J.F."/>
            <person name="Pitluck S."/>
            <person name="Liolios K."/>
            <person name="Ivanova N."/>
            <person name="Mavromatis K."/>
            <person name="Ovchinnikova G."/>
            <person name="Pati A."/>
            <person name="Goodwin L."/>
            <person name="Chen A."/>
            <person name="Palaniappan K."/>
            <person name="Land M."/>
            <person name="Hauser L."/>
            <person name="Chang Y.J."/>
            <person name="Jeffries C.D."/>
            <person name="Rohde M."/>
            <person name="Goker M."/>
            <person name="Woyke T."/>
            <person name="Bristow J."/>
            <person name="Eisen J.A."/>
            <person name="Markowitz V."/>
            <person name="Hugenholtz P."/>
            <person name="Kyrpides N.C."/>
            <person name="Klenk H.P."/>
        </authorList>
    </citation>
    <scope>NUCLEOTIDE SEQUENCE [LARGE SCALE GENOMIC DNA]</scope>
    <source>
        <strain evidence="7">ATCC 482 / DSM 20109 / BCRC 11376 / JCM 18109 / NBRC 3775 / NCIMB 8073 / NRS 134</strain>
    </source>
</reference>
<dbReference type="eggNOG" id="COG1621">
    <property type="taxonomic scope" value="Bacteria"/>
</dbReference>
<dbReference type="CDD" id="cd08996">
    <property type="entry name" value="GH32_FFase"/>
    <property type="match status" value="1"/>
</dbReference>
<dbReference type="HOGENOM" id="CLU_001528_7_0_11"/>
<dbReference type="InterPro" id="IPR013148">
    <property type="entry name" value="Glyco_hydro_32_N"/>
</dbReference>
<dbReference type="EC" id="3.2.1.26" evidence="2"/>
<dbReference type="SUPFAM" id="SSF75005">
    <property type="entry name" value="Arabinanase/levansucrase/invertase"/>
    <property type="match status" value="1"/>
</dbReference>
<evidence type="ECO:0000313" key="6">
    <source>
        <dbReference type="EMBL" id="ADG76052.1"/>
    </source>
</evidence>
<comment type="similarity">
    <text evidence="1">Belongs to the glycosyl hydrolase 32 family.</text>
</comment>
<dbReference type="SMART" id="SM00640">
    <property type="entry name" value="Glyco_32"/>
    <property type="match status" value="1"/>
</dbReference>